<keyword evidence="6" id="KW-1185">Reference proteome</keyword>
<feature type="coiled-coil region" evidence="2">
    <location>
        <begin position="56"/>
        <end position="86"/>
    </location>
</feature>
<dbReference type="Gene3D" id="3.30.505.10">
    <property type="entry name" value="SH2 domain"/>
    <property type="match status" value="1"/>
</dbReference>
<dbReference type="PROSITE" id="PS50001">
    <property type="entry name" value="SH2"/>
    <property type="match status" value="1"/>
</dbReference>
<evidence type="ECO:0000259" key="4">
    <source>
        <dbReference type="PROSITE" id="PS50001"/>
    </source>
</evidence>
<accession>A0A3S0ZQ81</accession>
<dbReference type="Proteomes" id="UP000271974">
    <property type="component" value="Unassembled WGS sequence"/>
</dbReference>
<dbReference type="PRINTS" id="PR00401">
    <property type="entry name" value="SH2DOMAIN"/>
</dbReference>
<evidence type="ECO:0000256" key="3">
    <source>
        <dbReference type="SAM" id="MobiDB-lite"/>
    </source>
</evidence>
<organism evidence="5 6">
    <name type="scientific">Elysia chlorotica</name>
    <name type="common">Eastern emerald elysia</name>
    <name type="synonym">Sea slug</name>
    <dbReference type="NCBI Taxonomy" id="188477"/>
    <lineage>
        <taxon>Eukaryota</taxon>
        <taxon>Metazoa</taxon>
        <taxon>Spiralia</taxon>
        <taxon>Lophotrochozoa</taxon>
        <taxon>Mollusca</taxon>
        <taxon>Gastropoda</taxon>
        <taxon>Heterobranchia</taxon>
        <taxon>Euthyneura</taxon>
        <taxon>Panpulmonata</taxon>
        <taxon>Sacoglossa</taxon>
        <taxon>Placobranchoidea</taxon>
        <taxon>Plakobranchidae</taxon>
        <taxon>Elysia</taxon>
    </lineage>
</organism>
<name>A0A3S0ZQ81_ELYCH</name>
<dbReference type="SUPFAM" id="SSF55550">
    <property type="entry name" value="SH2 domain"/>
    <property type="match status" value="1"/>
</dbReference>
<dbReference type="Pfam" id="PF00017">
    <property type="entry name" value="SH2"/>
    <property type="match status" value="1"/>
</dbReference>
<sequence>SHIDAIVFLENKNHPFVKTYVLYYYVLFLNEANTQDIVCLIYSHQKYSVVRGFLARREFARRLKKAREEKEALEEMLRQAARLSAESADRTKKLAVSESQVKRELPPILSPDPASLAAKGSYLVPQTKKVTTGTQMDPGSDSDDLLEDDFEAAATKSSHSQRFGKEGNKQAAMNWFKETQTYNVVDQNQNRFAEWFHGIISRRESENLLKDKILGCFLIRVSESRFGYTLSFKAENRCRHYMIDQLKNEKFIIIGEPKVHRSLHNLIAYHRKTKLSNWDHLLTVPCGQVSGECDYQELVREDVYHLLEGVDSTPEVPPRNYSVKTPEPTTLQIRKPSETESKSRQEAMAETQARKSRPLPKLPEEAYQQLISDSQYKGHTYIDLQAPETPGKPKSGK</sequence>
<dbReference type="InterPro" id="IPR036860">
    <property type="entry name" value="SH2_dom_sf"/>
</dbReference>
<keyword evidence="2" id="KW-0175">Coiled coil</keyword>
<proteinExistence type="predicted"/>
<dbReference type="AlphaFoldDB" id="A0A3S0ZQ81"/>
<reference evidence="5 6" key="1">
    <citation type="submission" date="2019-01" db="EMBL/GenBank/DDBJ databases">
        <title>A draft genome assembly of the solar-powered sea slug Elysia chlorotica.</title>
        <authorList>
            <person name="Cai H."/>
            <person name="Li Q."/>
            <person name="Fang X."/>
            <person name="Li J."/>
            <person name="Curtis N.E."/>
            <person name="Altenburger A."/>
            <person name="Shibata T."/>
            <person name="Feng M."/>
            <person name="Maeda T."/>
            <person name="Schwartz J.A."/>
            <person name="Shigenobu S."/>
            <person name="Lundholm N."/>
            <person name="Nishiyama T."/>
            <person name="Yang H."/>
            <person name="Hasebe M."/>
            <person name="Li S."/>
            <person name="Pierce S.K."/>
            <person name="Wang J."/>
        </authorList>
    </citation>
    <scope>NUCLEOTIDE SEQUENCE [LARGE SCALE GENOMIC DNA]</scope>
    <source>
        <strain evidence="5">EC2010</strain>
        <tissue evidence="5">Whole organism of an adult</tissue>
    </source>
</reference>
<feature type="compositionally biased region" description="Basic and acidic residues" evidence="3">
    <location>
        <begin position="335"/>
        <end position="347"/>
    </location>
</feature>
<dbReference type="SMART" id="SM00252">
    <property type="entry name" value="SH2"/>
    <property type="match status" value="1"/>
</dbReference>
<dbReference type="InterPro" id="IPR000980">
    <property type="entry name" value="SH2"/>
</dbReference>
<dbReference type="EMBL" id="RQTK01000403">
    <property type="protein sequence ID" value="RUS80245.1"/>
    <property type="molecule type" value="Genomic_DNA"/>
</dbReference>
<evidence type="ECO:0000313" key="6">
    <source>
        <dbReference type="Proteomes" id="UP000271974"/>
    </source>
</evidence>
<dbReference type="GO" id="GO:0005737">
    <property type="term" value="C:cytoplasm"/>
    <property type="evidence" value="ECO:0007669"/>
    <property type="project" value="TreeGrafter"/>
</dbReference>
<feature type="region of interest" description="Disordered" evidence="3">
    <location>
        <begin position="310"/>
        <end position="397"/>
    </location>
</feature>
<dbReference type="OrthoDB" id="6108017at2759"/>
<feature type="domain" description="SH2" evidence="4">
    <location>
        <begin position="195"/>
        <end position="286"/>
    </location>
</feature>
<evidence type="ECO:0000256" key="2">
    <source>
        <dbReference type="SAM" id="Coils"/>
    </source>
</evidence>
<keyword evidence="1" id="KW-0727">SH2 domain</keyword>
<dbReference type="PANTHER" id="PTHR14388">
    <property type="entry name" value="T CELL-SPECIFIC ADAPTER PROTEIN TSAD"/>
    <property type="match status" value="1"/>
</dbReference>
<evidence type="ECO:0000313" key="5">
    <source>
        <dbReference type="EMBL" id="RUS80245.1"/>
    </source>
</evidence>
<dbReference type="PANTHER" id="PTHR14388:SF22">
    <property type="entry name" value="SH2 DOMAIN-CONTAINING PROTEIN"/>
    <property type="match status" value="1"/>
</dbReference>
<gene>
    <name evidence="5" type="ORF">EGW08_012010</name>
</gene>
<evidence type="ECO:0000256" key="1">
    <source>
        <dbReference type="PROSITE-ProRule" id="PRU00191"/>
    </source>
</evidence>
<comment type="caution">
    <text evidence="5">The sequence shown here is derived from an EMBL/GenBank/DDBJ whole genome shotgun (WGS) entry which is preliminary data.</text>
</comment>
<feature type="non-terminal residue" evidence="5">
    <location>
        <position position="1"/>
    </location>
</feature>
<protein>
    <recommendedName>
        <fullName evidence="4">SH2 domain-containing protein</fullName>
    </recommendedName>
</protein>